<comment type="subunit">
    <text evidence="8">Oligomerizes as a right-handed, spiral filament on DNA at oriC.</text>
</comment>
<evidence type="ECO:0000256" key="4">
    <source>
        <dbReference type="ARBA" id="ARBA00022741"/>
    </source>
</evidence>
<keyword evidence="5 8" id="KW-0067">ATP-binding</keyword>
<name>A0ABR4YKD0_9BACT</name>
<dbReference type="Pfam" id="PF08299">
    <property type="entry name" value="Bac_DnaA_C"/>
    <property type="match status" value="1"/>
</dbReference>
<keyword evidence="6 8" id="KW-0446">Lipid-binding</keyword>
<dbReference type="EMBL" id="JRGF01000006">
    <property type="protein sequence ID" value="KHE42198.1"/>
    <property type="molecule type" value="Genomic_DNA"/>
</dbReference>
<sequence length="474" mass="54096">MVINNPTYSDMWQNCLSRIREKTSQEEFIKWFKPIVPVNFDGTTLQLRVPNEAYVYHIEKHYIPFLRPIIYQTFGQKTKLRYSIPNHEHHTQQPAAYPQEANTTPISKYVEQTDTANIKNPFVIPGIKRIVIDSQLNPNYTFDTFIEGDCNRLARSAGMSIAVNPGSTAYNPLYVFGDSGLGKTHVAQAIGMEIKQRHPNLQVLYVSMNKFQAQYTSAVLNKEVNDFIHFYQMIDVLIIDDIQELSGNKESTQNAFFNIFNHLQLSGKQLILTSDKRPVELKDINDRLLTRFRWGLAAELLPPDFDTKVKIIKHKAARLNADIPDEVIHFFAENINANIREIEGALSSLVANATFLGRKITITLAKEILKVYVKFNQKEITIEHIRNIVCDHLKIDQAVFDSTKRTREVAQARQIAMYLCKQHTKAPLTTIGAAIGGKNHATVLHACKTVSNLIETDKAFNQMIEEIERKVLAK</sequence>
<dbReference type="Gene3D" id="3.40.50.300">
    <property type="entry name" value="P-loop containing nucleotide triphosphate hydrolases"/>
    <property type="match status" value="1"/>
</dbReference>
<evidence type="ECO:0000256" key="6">
    <source>
        <dbReference type="ARBA" id="ARBA00023121"/>
    </source>
</evidence>
<feature type="binding site" evidence="8">
    <location>
        <position position="184"/>
    </location>
    <ligand>
        <name>ATP</name>
        <dbReference type="ChEBI" id="CHEBI:30616"/>
    </ligand>
</feature>
<feature type="binding site" evidence="8">
    <location>
        <position position="180"/>
    </location>
    <ligand>
        <name>ATP</name>
        <dbReference type="ChEBI" id="CHEBI:30616"/>
    </ligand>
</feature>
<dbReference type="SUPFAM" id="SSF52540">
    <property type="entry name" value="P-loop containing nucleoside triphosphate hydrolases"/>
    <property type="match status" value="1"/>
</dbReference>
<dbReference type="SUPFAM" id="SSF48295">
    <property type="entry name" value="TrpR-like"/>
    <property type="match status" value="1"/>
</dbReference>
<evidence type="ECO:0000313" key="15">
    <source>
        <dbReference type="Proteomes" id="UP000030889"/>
    </source>
</evidence>
<keyword evidence="2 8" id="KW-0963">Cytoplasm</keyword>
<keyword evidence="15" id="KW-1185">Reference proteome</keyword>
<dbReference type="CDD" id="cd06571">
    <property type="entry name" value="Bac_DnaA_C"/>
    <property type="match status" value="1"/>
</dbReference>
<feature type="binding site" evidence="8">
    <location>
        <position position="183"/>
    </location>
    <ligand>
        <name>ATP</name>
        <dbReference type="ChEBI" id="CHEBI:30616"/>
    </ligand>
</feature>
<evidence type="ECO:0000256" key="7">
    <source>
        <dbReference type="ARBA" id="ARBA00023125"/>
    </source>
</evidence>
<comment type="subcellular location">
    <subcellularLocation>
        <location evidence="8">Cytoplasm</location>
    </subcellularLocation>
</comment>
<evidence type="ECO:0000313" key="14">
    <source>
        <dbReference type="EMBL" id="KHE42198.1"/>
    </source>
</evidence>
<dbReference type="CDD" id="cd00009">
    <property type="entry name" value="AAA"/>
    <property type="match status" value="1"/>
</dbReference>
<keyword evidence="7 8" id="KW-0238">DNA-binding</keyword>
<dbReference type="Gene3D" id="3.30.300.180">
    <property type="match status" value="1"/>
</dbReference>
<dbReference type="PANTHER" id="PTHR30050:SF2">
    <property type="entry name" value="CHROMOSOMAL REPLICATION INITIATOR PROTEIN DNAA"/>
    <property type="match status" value="1"/>
</dbReference>
<comment type="similarity">
    <text evidence="1 8 11">Belongs to the DnaA family.</text>
</comment>
<feature type="domain" description="AAA+ ATPase" evidence="12">
    <location>
        <begin position="169"/>
        <end position="300"/>
    </location>
</feature>
<evidence type="ECO:0000256" key="5">
    <source>
        <dbReference type="ARBA" id="ARBA00022840"/>
    </source>
</evidence>
<gene>
    <name evidence="8" type="primary">dnaA</name>
    <name evidence="14" type="ORF">LG35_06520</name>
</gene>
<dbReference type="Pfam" id="PF11638">
    <property type="entry name" value="DnaA_N"/>
    <property type="match status" value="1"/>
</dbReference>
<dbReference type="Gene3D" id="1.10.1750.10">
    <property type="match status" value="1"/>
</dbReference>
<dbReference type="InterPro" id="IPR013317">
    <property type="entry name" value="DnaA_dom"/>
</dbReference>
<dbReference type="InterPro" id="IPR038454">
    <property type="entry name" value="DnaA_N_sf"/>
</dbReference>
<comment type="caution">
    <text evidence="8">Lacks conserved residue(s) required for the propagation of feature annotation.</text>
</comment>
<dbReference type="InterPro" id="IPR018312">
    <property type="entry name" value="Chromosome_initiator_DnaA_CS"/>
</dbReference>
<feature type="domain" description="Chromosomal replication initiator DnaA C-terminal" evidence="13">
    <location>
        <begin position="381"/>
        <end position="450"/>
    </location>
</feature>
<dbReference type="InterPro" id="IPR001957">
    <property type="entry name" value="Chromosome_initiator_DnaA"/>
</dbReference>
<dbReference type="InterPro" id="IPR013159">
    <property type="entry name" value="DnaA_C"/>
</dbReference>
<evidence type="ECO:0000259" key="13">
    <source>
        <dbReference type="SMART" id="SM00760"/>
    </source>
</evidence>
<dbReference type="HAMAP" id="MF_00377">
    <property type="entry name" value="DnaA_bact"/>
    <property type="match status" value="1"/>
</dbReference>
<dbReference type="PRINTS" id="PR00051">
    <property type="entry name" value="DNAA"/>
</dbReference>
<evidence type="ECO:0000256" key="2">
    <source>
        <dbReference type="ARBA" id="ARBA00022490"/>
    </source>
</evidence>
<evidence type="ECO:0000256" key="8">
    <source>
        <dbReference type="HAMAP-Rule" id="MF_00377"/>
    </source>
</evidence>
<dbReference type="InterPro" id="IPR024633">
    <property type="entry name" value="DnaA_N_dom"/>
</dbReference>
<proteinExistence type="inferred from homology"/>
<evidence type="ECO:0000256" key="10">
    <source>
        <dbReference type="RuleBase" id="RU000577"/>
    </source>
</evidence>
<organism evidence="14 15">
    <name type="scientific">Alistipes inops</name>
    <dbReference type="NCBI Taxonomy" id="1501391"/>
    <lineage>
        <taxon>Bacteria</taxon>
        <taxon>Pseudomonadati</taxon>
        <taxon>Bacteroidota</taxon>
        <taxon>Bacteroidia</taxon>
        <taxon>Bacteroidales</taxon>
        <taxon>Rikenellaceae</taxon>
        <taxon>Alistipes</taxon>
    </lineage>
</organism>
<dbReference type="Pfam" id="PF00308">
    <property type="entry name" value="Bac_DnaA"/>
    <property type="match status" value="1"/>
</dbReference>
<dbReference type="NCBIfam" id="TIGR00362">
    <property type="entry name" value="DnaA"/>
    <property type="match status" value="1"/>
</dbReference>
<comment type="caution">
    <text evidence="14">The sequence shown here is derived from an EMBL/GenBank/DDBJ whole genome shotgun (WGS) entry which is preliminary data.</text>
</comment>
<dbReference type="InterPro" id="IPR003593">
    <property type="entry name" value="AAA+_ATPase"/>
</dbReference>
<dbReference type="InterPro" id="IPR010921">
    <property type="entry name" value="Trp_repressor/repl_initiator"/>
</dbReference>
<evidence type="ECO:0000256" key="3">
    <source>
        <dbReference type="ARBA" id="ARBA00022705"/>
    </source>
</evidence>
<evidence type="ECO:0000256" key="1">
    <source>
        <dbReference type="ARBA" id="ARBA00006583"/>
    </source>
</evidence>
<keyword evidence="4 8" id="KW-0547">Nucleotide-binding</keyword>
<dbReference type="InterPro" id="IPR020591">
    <property type="entry name" value="Chromosome_initiator_DnaA-like"/>
</dbReference>
<protein>
    <recommendedName>
        <fullName evidence="8 9">Chromosomal replication initiator protein DnaA</fullName>
    </recommendedName>
</protein>
<dbReference type="InterPro" id="IPR027417">
    <property type="entry name" value="P-loop_NTPase"/>
</dbReference>
<comment type="domain">
    <text evidence="8">Domain I is involved in oligomerization and binding regulators, domain II is flexibile and of varying length in different bacteria, domain III forms the AAA+ region, while domain IV binds dsDNA.</text>
</comment>
<feature type="binding site" evidence="8">
    <location>
        <position position="182"/>
    </location>
    <ligand>
        <name>ATP</name>
        <dbReference type="ChEBI" id="CHEBI:30616"/>
    </ligand>
</feature>
<dbReference type="PROSITE" id="PS01008">
    <property type="entry name" value="DNAA"/>
    <property type="match status" value="1"/>
</dbReference>
<evidence type="ECO:0000256" key="9">
    <source>
        <dbReference type="NCBIfam" id="TIGR00362"/>
    </source>
</evidence>
<comment type="function">
    <text evidence="8 10">Plays an essential role in the initiation and regulation of chromosomal replication. ATP-DnaA binds to the origin of replication (oriC) to initiate formation of the DNA replication initiation complex once per cell cycle. Binds the DnaA box (a 9 base pair repeat at the origin) and separates the double-stranded (ds)DNA. Forms a right-handed helical filament on oriC DNA; dsDNA binds to the exterior of the filament while single-stranded (ss)DNA is stabiized in the filament's interior. The ATP-DnaA-oriC complex binds and stabilizes one strand of the AT-rich DNA unwinding element (DUE), permitting loading of DNA polymerase. After initiation quickly degrades to an ADP-DnaA complex that is not apt for DNA replication. Binds acidic phospholipids.</text>
</comment>
<reference evidence="14 15" key="1">
    <citation type="submission" date="2014-09" db="EMBL/GenBank/DDBJ databases">
        <title>Alistipes sp. 627, sp. nov., a novel member of the family Rikenellaceae isolated from human faeces.</title>
        <authorList>
            <person name="Shkoporov A.N."/>
            <person name="Chaplin A.V."/>
            <person name="Motuzova O.V."/>
            <person name="Kafarskaia L.I."/>
            <person name="Khokhlova E.V."/>
            <person name="Efimov B.A."/>
        </authorList>
    </citation>
    <scope>NUCLEOTIDE SEQUENCE [LARGE SCALE GENOMIC DNA]</scope>
    <source>
        <strain evidence="14 15">627</strain>
    </source>
</reference>
<dbReference type="PANTHER" id="PTHR30050">
    <property type="entry name" value="CHROMOSOMAL REPLICATION INITIATOR PROTEIN DNAA"/>
    <property type="match status" value="1"/>
</dbReference>
<evidence type="ECO:0000259" key="12">
    <source>
        <dbReference type="SMART" id="SM00382"/>
    </source>
</evidence>
<keyword evidence="3 8" id="KW-0235">DNA replication</keyword>
<dbReference type="Proteomes" id="UP000030889">
    <property type="component" value="Unassembled WGS sequence"/>
</dbReference>
<dbReference type="SMART" id="SM00382">
    <property type="entry name" value="AAA"/>
    <property type="match status" value="1"/>
</dbReference>
<dbReference type="SMART" id="SM00760">
    <property type="entry name" value="Bac_DnaA_C"/>
    <property type="match status" value="1"/>
</dbReference>
<dbReference type="Gene3D" id="1.10.8.60">
    <property type="match status" value="1"/>
</dbReference>
<evidence type="ECO:0000256" key="11">
    <source>
        <dbReference type="RuleBase" id="RU004227"/>
    </source>
</evidence>
<feature type="region of interest" description="Domain I, interacts with DnaA modulators" evidence="8">
    <location>
        <begin position="1"/>
        <end position="96"/>
    </location>
</feature>
<feature type="region of interest" description="Domain IV, binds dsDNA" evidence="8">
    <location>
        <begin position="354"/>
        <end position="474"/>
    </location>
</feature>
<accession>A0ABR4YKD0</accession>
<dbReference type="RefSeq" id="WP_035473305.1">
    <property type="nucleotide sequence ID" value="NZ_JRGF01000006.1"/>
</dbReference>